<keyword evidence="1" id="KW-0472">Membrane</keyword>
<accession>A0A645GAT8</accession>
<keyword evidence="1" id="KW-0812">Transmembrane</keyword>
<feature type="transmembrane region" description="Helical" evidence="1">
    <location>
        <begin position="29"/>
        <end position="52"/>
    </location>
</feature>
<reference evidence="2" key="1">
    <citation type="submission" date="2019-08" db="EMBL/GenBank/DDBJ databases">
        <authorList>
            <person name="Kucharzyk K."/>
            <person name="Murdoch R.W."/>
            <person name="Higgins S."/>
            <person name="Loffler F."/>
        </authorList>
    </citation>
    <scope>NUCLEOTIDE SEQUENCE</scope>
</reference>
<name>A0A645GAT8_9ZZZZ</name>
<comment type="caution">
    <text evidence="2">The sequence shown here is derived from an EMBL/GenBank/DDBJ whole genome shotgun (WGS) entry which is preliminary data.</text>
</comment>
<gene>
    <name evidence="2" type="ORF">SDC9_171430</name>
</gene>
<proteinExistence type="predicted"/>
<evidence type="ECO:0000313" key="2">
    <source>
        <dbReference type="EMBL" id="MPN24037.1"/>
    </source>
</evidence>
<feature type="transmembrane region" description="Helical" evidence="1">
    <location>
        <begin position="107"/>
        <end position="130"/>
    </location>
</feature>
<dbReference type="EMBL" id="VSSQ01072730">
    <property type="protein sequence ID" value="MPN24037.1"/>
    <property type="molecule type" value="Genomic_DNA"/>
</dbReference>
<organism evidence="2">
    <name type="scientific">bioreactor metagenome</name>
    <dbReference type="NCBI Taxonomy" id="1076179"/>
    <lineage>
        <taxon>unclassified sequences</taxon>
        <taxon>metagenomes</taxon>
        <taxon>ecological metagenomes</taxon>
    </lineage>
</organism>
<feature type="transmembrane region" description="Helical" evidence="1">
    <location>
        <begin position="72"/>
        <end position="95"/>
    </location>
</feature>
<feature type="transmembrane region" description="Helical" evidence="1">
    <location>
        <begin position="6"/>
        <end position="22"/>
    </location>
</feature>
<sequence>MAGGNALLNAMIAPLLGVPLSLRQSLMAVLMSFAIASAILGSFSPLAAYLVWNAPPLDVEISRTSGPYAAIMLTHVILIAFSGIVANVHLLKLLWNIAGSRAAAYRVLVAWLAGNLFLGSQLCWILRPFIGAPGLPVQFLRNEAFRGSFYEAVLAAFLRITGMN</sequence>
<dbReference type="AlphaFoldDB" id="A0A645GAT8"/>
<protein>
    <submittedName>
        <fullName evidence="2">Uncharacterized protein</fullName>
    </submittedName>
</protein>
<keyword evidence="1" id="KW-1133">Transmembrane helix</keyword>
<evidence type="ECO:0000256" key="1">
    <source>
        <dbReference type="SAM" id="Phobius"/>
    </source>
</evidence>